<dbReference type="InterPro" id="IPR013087">
    <property type="entry name" value="Znf_C2H2_type"/>
</dbReference>
<reference evidence="14 15" key="2">
    <citation type="submission" date="2017-04" db="EMBL/GenBank/DDBJ databases">
        <title>CpG methylation of centromeres and impact of large insertions on vertebrate speciation.</title>
        <authorList>
            <person name="Ichikawa K."/>
            <person name="Yoshimura J."/>
            <person name="Morishita S."/>
        </authorList>
    </citation>
    <scope>NUCLEOTIDE SEQUENCE</scope>
    <source>
        <strain evidence="14 15">HNI</strain>
    </source>
</reference>
<protein>
    <submittedName>
        <fullName evidence="14">Uncharacterized protein</fullName>
    </submittedName>
</protein>
<feature type="region of interest" description="Disordered" evidence="11">
    <location>
        <begin position="554"/>
        <end position="587"/>
    </location>
</feature>
<evidence type="ECO:0000256" key="4">
    <source>
        <dbReference type="ARBA" id="ARBA00022771"/>
    </source>
</evidence>
<dbReference type="PANTHER" id="PTHR46105:SF5">
    <property type="entry name" value="ZINC FINGER AND BTB DOMAIN-CONTAINING PROTEIN 44 ISOFORM X1"/>
    <property type="match status" value="1"/>
</dbReference>
<dbReference type="FunFam" id="3.30.160.60:FF:000110">
    <property type="entry name" value="Zinc finger protein-like"/>
    <property type="match status" value="1"/>
</dbReference>
<feature type="compositionally biased region" description="Basic and acidic residues" evidence="11">
    <location>
        <begin position="522"/>
        <end position="533"/>
    </location>
</feature>
<feature type="region of interest" description="Disordered" evidence="11">
    <location>
        <begin position="453"/>
        <end position="478"/>
    </location>
</feature>
<dbReference type="InterPro" id="IPR050457">
    <property type="entry name" value="ZnFinger_BTB_dom_contain"/>
</dbReference>
<reference key="1">
    <citation type="journal article" date="2007" name="Nature">
        <title>The medaka draft genome and insights into vertebrate genome evolution.</title>
        <authorList>
            <person name="Kasahara M."/>
            <person name="Naruse K."/>
            <person name="Sasaki S."/>
            <person name="Nakatani Y."/>
            <person name="Qu W."/>
            <person name="Ahsan B."/>
            <person name="Yamada T."/>
            <person name="Nagayasu Y."/>
            <person name="Doi K."/>
            <person name="Kasai Y."/>
            <person name="Jindo T."/>
            <person name="Kobayashi D."/>
            <person name="Shimada A."/>
            <person name="Toyoda A."/>
            <person name="Kuroki Y."/>
            <person name="Fujiyama A."/>
            <person name="Sasaki T."/>
            <person name="Shimizu A."/>
            <person name="Asakawa S."/>
            <person name="Shimizu N."/>
            <person name="Hashimoto S."/>
            <person name="Yang J."/>
            <person name="Lee Y."/>
            <person name="Matsushima K."/>
            <person name="Sugano S."/>
            <person name="Sakaizumi M."/>
            <person name="Narita T."/>
            <person name="Ohishi K."/>
            <person name="Haga S."/>
            <person name="Ohta F."/>
            <person name="Nomoto H."/>
            <person name="Nogata K."/>
            <person name="Morishita T."/>
            <person name="Endo T."/>
            <person name="Shin-I T."/>
            <person name="Takeda H."/>
            <person name="Morishita S."/>
            <person name="Kohara Y."/>
        </authorList>
    </citation>
    <scope>NUCLEOTIDE SEQUENCE [LARGE SCALE GENOMIC DNA]</scope>
    <source>
        <strain>Hd-rR</strain>
    </source>
</reference>
<feature type="region of interest" description="Disordered" evidence="11">
    <location>
        <begin position="722"/>
        <end position="741"/>
    </location>
</feature>
<dbReference type="InterPro" id="IPR036236">
    <property type="entry name" value="Znf_C2H2_sf"/>
</dbReference>
<dbReference type="SUPFAM" id="SSF54695">
    <property type="entry name" value="POZ domain"/>
    <property type="match status" value="1"/>
</dbReference>
<feature type="compositionally biased region" description="Polar residues" evidence="11">
    <location>
        <begin position="554"/>
        <end position="577"/>
    </location>
</feature>
<keyword evidence="5" id="KW-0862">Zinc</keyword>
<evidence type="ECO:0000256" key="1">
    <source>
        <dbReference type="ARBA" id="ARBA00004123"/>
    </source>
</evidence>
<evidence type="ECO:0000256" key="2">
    <source>
        <dbReference type="ARBA" id="ARBA00022723"/>
    </source>
</evidence>
<dbReference type="Gene3D" id="3.30.710.10">
    <property type="entry name" value="Potassium Channel Kv1.1, Chain A"/>
    <property type="match status" value="1"/>
</dbReference>
<dbReference type="AlphaFoldDB" id="A0A3P9LNP0"/>
<proteinExistence type="predicted"/>
<dbReference type="SUPFAM" id="SSF57667">
    <property type="entry name" value="beta-beta-alpha zinc fingers"/>
    <property type="match status" value="1"/>
</dbReference>
<feature type="domain" description="C2H2-type" evidence="13">
    <location>
        <begin position="802"/>
        <end position="829"/>
    </location>
</feature>
<dbReference type="InterPro" id="IPR000210">
    <property type="entry name" value="BTB/POZ_dom"/>
</dbReference>
<dbReference type="Proteomes" id="UP000265180">
    <property type="component" value="Chromosome 3"/>
</dbReference>
<feature type="domain" description="C2H2-type" evidence="13">
    <location>
        <begin position="830"/>
        <end position="852"/>
    </location>
</feature>
<dbReference type="GO" id="GO:0008270">
    <property type="term" value="F:zinc ion binding"/>
    <property type="evidence" value="ECO:0007669"/>
    <property type="project" value="UniProtKB-KW"/>
</dbReference>
<comment type="subcellular location">
    <subcellularLocation>
        <location evidence="1">Nucleus</location>
    </subcellularLocation>
</comment>
<keyword evidence="8" id="KW-0804">Transcription</keyword>
<keyword evidence="7" id="KW-0238">DNA-binding</keyword>
<evidence type="ECO:0000256" key="5">
    <source>
        <dbReference type="ARBA" id="ARBA00022833"/>
    </source>
</evidence>
<reference evidence="14" key="3">
    <citation type="submission" date="2025-08" db="UniProtKB">
        <authorList>
            <consortium name="Ensembl"/>
        </authorList>
    </citation>
    <scope>IDENTIFICATION</scope>
    <source>
        <strain evidence="14">HNI</strain>
    </source>
</reference>
<dbReference type="Gene3D" id="3.30.160.60">
    <property type="entry name" value="Classic Zinc Finger"/>
    <property type="match status" value="2"/>
</dbReference>
<evidence type="ECO:0000256" key="9">
    <source>
        <dbReference type="ARBA" id="ARBA00023242"/>
    </source>
</evidence>
<dbReference type="InterPro" id="IPR011333">
    <property type="entry name" value="SKP1/BTB/POZ_sf"/>
</dbReference>
<dbReference type="SMART" id="SM00225">
    <property type="entry name" value="BTB"/>
    <property type="match status" value="1"/>
</dbReference>
<feature type="domain" description="BTB" evidence="12">
    <location>
        <begin position="81"/>
        <end position="148"/>
    </location>
</feature>
<dbReference type="SMART" id="SM00355">
    <property type="entry name" value="ZnF_C2H2"/>
    <property type="match status" value="2"/>
</dbReference>
<evidence type="ECO:0000313" key="15">
    <source>
        <dbReference type="Proteomes" id="UP000265180"/>
    </source>
</evidence>
<dbReference type="PROSITE" id="PS50097">
    <property type="entry name" value="BTB"/>
    <property type="match status" value="1"/>
</dbReference>
<evidence type="ECO:0000256" key="6">
    <source>
        <dbReference type="ARBA" id="ARBA00023015"/>
    </source>
</evidence>
<evidence type="ECO:0000256" key="10">
    <source>
        <dbReference type="PROSITE-ProRule" id="PRU00042"/>
    </source>
</evidence>
<evidence type="ECO:0000256" key="7">
    <source>
        <dbReference type="ARBA" id="ARBA00023125"/>
    </source>
</evidence>
<dbReference type="Pfam" id="PF00096">
    <property type="entry name" value="zf-C2H2"/>
    <property type="match status" value="2"/>
</dbReference>
<organism evidence="14 15">
    <name type="scientific">Oryzias latipes</name>
    <name type="common">Japanese rice fish</name>
    <name type="synonym">Japanese killifish</name>
    <dbReference type="NCBI Taxonomy" id="8090"/>
    <lineage>
        <taxon>Eukaryota</taxon>
        <taxon>Metazoa</taxon>
        <taxon>Chordata</taxon>
        <taxon>Craniata</taxon>
        <taxon>Vertebrata</taxon>
        <taxon>Euteleostomi</taxon>
        <taxon>Actinopterygii</taxon>
        <taxon>Neopterygii</taxon>
        <taxon>Teleostei</taxon>
        <taxon>Neoteleostei</taxon>
        <taxon>Acanthomorphata</taxon>
        <taxon>Ovalentaria</taxon>
        <taxon>Atherinomorphae</taxon>
        <taxon>Beloniformes</taxon>
        <taxon>Adrianichthyidae</taxon>
        <taxon>Oryziinae</taxon>
        <taxon>Oryzias</taxon>
    </lineage>
</organism>
<keyword evidence="2" id="KW-0479">Metal-binding</keyword>
<name>A0A3P9LNP0_ORYLA</name>
<reference evidence="14" key="4">
    <citation type="submission" date="2025-09" db="UniProtKB">
        <authorList>
            <consortium name="Ensembl"/>
        </authorList>
    </citation>
    <scope>IDENTIFICATION</scope>
    <source>
        <strain evidence="14">HNI</strain>
    </source>
</reference>
<dbReference type="PANTHER" id="PTHR46105">
    <property type="entry name" value="AGAP004733-PA"/>
    <property type="match status" value="1"/>
</dbReference>
<evidence type="ECO:0000259" key="12">
    <source>
        <dbReference type="PROSITE" id="PS50097"/>
    </source>
</evidence>
<dbReference type="GO" id="GO:0003677">
    <property type="term" value="F:DNA binding"/>
    <property type="evidence" value="ECO:0007669"/>
    <property type="project" value="UniProtKB-KW"/>
</dbReference>
<evidence type="ECO:0000259" key="13">
    <source>
        <dbReference type="PROSITE" id="PS50157"/>
    </source>
</evidence>
<dbReference type="Pfam" id="PF00651">
    <property type="entry name" value="BTB"/>
    <property type="match status" value="1"/>
</dbReference>
<dbReference type="PROSITE" id="PS00028">
    <property type="entry name" value="ZINC_FINGER_C2H2_1"/>
    <property type="match status" value="2"/>
</dbReference>
<keyword evidence="3" id="KW-0677">Repeat</keyword>
<dbReference type="Ensembl" id="ENSORLT00020012579.1">
    <property type="protein sequence ID" value="ENSORLP00020022223.1"/>
    <property type="gene ID" value="ENSORLG00020002416.1"/>
</dbReference>
<feature type="compositionally biased region" description="Polar residues" evidence="11">
    <location>
        <begin position="512"/>
        <end position="521"/>
    </location>
</feature>
<evidence type="ECO:0000313" key="14">
    <source>
        <dbReference type="Ensembl" id="ENSORLP00020022223.1"/>
    </source>
</evidence>
<keyword evidence="9" id="KW-0539">Nucleus</keyword>
<accession>A0A3P9LNP0</accession>
<feature type="region of interest" description="Disordered" evidence="11">
    <location>
        <begin position="501"/>
        <end position="533"/>
    </location>
</feature>
<sequence>MILFKILKHFIEYAVLKLNLPSEYIHKIKAIIKFEMEINAFYSLVFCNLTLQVAPCAPRVGLHAVSVLKHLNLQREQAQFCDCVLKQRQGSGHLYPAHRCLLAASSPVLASIVSSAGVLVELQDQCLSDSVLALLLDYIYTGVLPDSHKQEQYSMLLTAACYLQMNELQEALTAAWKKTEGNVASDGGFWHREKINPYKDSKNTPMEVLRICSDHQPSAPTVSLRGPKETSTHNYVEMFNDCSQKSVKSKDLPQNISCNGGIKSEVFKRTPDKDLLNTSDKWISSSVSHPCYGAVPVICHSSRADVLHLADSPSSPYFPVTSSKVPVSHSTSARSEGCVNCKHRDHDGAQKQQNIHNEKKIGRTNSLVADQDFNNTVAKDQAVGGFPTNTGSDDLHDYSDLLQLNPKFHRDYLASVKTVLKQGIKHKTDEDFGDFPSKHQHLDIHDNDEVSLTTATEERSHWNSSARHPRKDSDVESKSCLEMEVQNEHCYSSRCLTERDTKEGSLDPYGCNSETATGTQKNRNDIISRHDYDSNRNPKAVEIRRHSLDVCPVVSTTGLDSDNPSEQEKGSASQTVHLSRPEENGSDFCQSNQRYLFYSRPQEEMDVLPKTCGFTCDFTCDHSDQSDDVSDGCEADVLHISGQNSLKHHFDADNSQQDFLLDTNTKPGKVLEMNGKGMKDAASSVSDHKDQSNEALSTGGAKLKLIHKCSNFQNESFDFLTKDQSSNESQTPQGDNMTGVSKLNEDENISSRLVSTCSSLIVPSCVQTSVPPTLTACVSSSLSASTPAEKPASALSPAHHLFQCSLCDRSFSQRGSLNRHVRSHLGVRPFSCPFCPMTFSRQYRVTEHMRVHQRCALGTDFQKNR</sequence>
<evidence type="ECO:0000256" key="8">
    <source>
        <dbReference type="ARBA" id="ARBA00023163"/>
    </source>
</evidence>
<keyword evidence="6" id="KW-0805">Transcription regulation</keyword>
<dbReference type="GO" id="GO:0005634">
    <property type="term" value="C:nucleus"/>
    <property type="evidence" value="ECO:0007669"/>
    <property type="project" value="UniProtKB-SubCell"/>
</dbReference>
<keyword evidence="4 10" id="KW-0863">Zinc-finger</keyword>
<evidence type="ECO:0000256" key="3">
    <source>
        <dbReference type="ARBA" id="ARBA00022737"/>
    </source>
</evidence>
<dbReference type="PROSITE" id="PS50157">
    <property type="entry name" value="ZINC_FINGER_C2H2_2"/>
    <property type="match status" value="2"/>
</dbReference>
<evidence type="ECO:0000256" key="11">
    <source>
        <dbReference type="SAM" id="MobiDB-lite"/>
    </source>
</evidence>